<dbReference type="InterPro" id="IPR054612">
    <property type="entry name" value="Phage_capsid-like_C"/>
</dbReference>
<evidence type="ECO:0000256" key="1">
    <source>
        <dbReference type="ARBA" id="ARBA00004328"/>
    </source>
</evidence>
<evidence type="ECO:0000313" key="3">
    <source>
        <dbReference type="EMBL" id="EAC9041451.1"/>
    </source>
</evidence>
<dbReference type="AlphaFoldDB" id="A0A5L8EHJ7"/>
<organism evidence="5">
    <name type="scientific">Listeria monocytogenes</name>
    <dbReference type="NCBI Taxonomy" id="1639"/>
    <lineage>
        <taxon>Bacteria</taxon>
        <taxon>Bacillati</taxon>
        <taxon>Bacillota</taxon>
        <taxon>Bacilli</taxon>
        <taxon>Bacillales</taxon>
        <taxon>Listeriaceae</taxon>
        <taxon>Listeria</taxon>
    </lineage>
</organism>
<evidence type="ECO:0000313" key="5">
    <source>
        <dbReference type="EMBL" id="EDB7792051.1"/>
    </source>
</evidence>
<evidence type="ECO:0000259" key="2">
    <source>
        <dbReference type="Pfam" id="PF05065"/>
    </source>
</evidence>
<reference evidence="6 7" key="1">
    <citation type="journal article" date="2018" name="BMC Genomics">
        <title>Genes significantly associated with lineage II food isolates of Listeria monocytogenes.</title>
        <authorList>
            <person name="Pirone-Davies C."/>
            <person name="Chen Y."/>
            <person name="Pightling A."/>
            <person name="Ryan G."/>
            <person name="Wang Y."/>
            <person name="Yao K."/>
            <person name="Hoffmann M."/>
            <person name="Allard M.W."/>
        </authorList>
    </citation>
    <scope>NUCLEOTIDE SEQUENCE [LARGE SCALE GENOMIC DNA]</scope>
    <source>
        <strain evidence="6 7">PNUSAL000190</strain>
    </source>
</reference>
<dbReference type="EMBL" id="AAAKQF010000014">
    <property type="protein sequence ID" value="EAC9041451.1"/>
    <property type="molecule type" value="Genomic_DNA"/>
</dbReference>
<protein>
    <submittedName>
        <fullName evidence="5">Phage major capsid protein</fullName>
    </submittedName>
</protein>
<feature type="domain" description="Phage capsid-like C-terminal" evidence="2">
    <location>
        <begin position="94"/>
        <end position="288"/>
    </location>
</feature>
<comment type="subcellular location">
    <subcellularLocation>
        <location evidence="1">Virion</location>
    </subcellularLocation>
</comment>
<evidence type="ECO:0000313" key="7">
    <source>
        <dbReference type="Proteomes" id="UP000285054"/>
    </source>
</evidence>
<dbReference type="EMBL" id="AALOQI010000011">
    <property type="protein sequence ID" value="EDB7792051.1"/>
    <property type="molecule type" value="Genomic_DNA"/>
</dbReference>
<evidence type="ECO:0000313" key="6">
    <source>
        <dbReference type="EMBL" id="RJZ18909.1"/>
    </source>
</evidence>
<sequence length="383" mass="42551">MTIKLKNNLVNYEEKRTAFVNAIKNEETQETQNKAYVEMVDAMAADIMDQAKKEARQEADQYISASRTDKNITNEEIKFFNDINKEVGYKEETLLPQTVVDEIFEDLTTEHPFLASIGMRTTGLRTKFLKSETSGLAVWGKIFGEIKGQLDATFSEEESIQNKLTAFVVVPKDLENFGPVWVKRFVVTQIEEAFAVALESAFIIGDGKDKPVGLTRKVGKGTNVVDGVYPEKVASGTLTFASSKVTVNELTDVYKYHSVKENGKPLNVAGEVTLLVNPTDAWDVKKQYTSLNANGVYVTALPYNLNIIESLFVPEKKAISYVAKRYDALVGGALNISTFDQTLAFEDLNLYAAKQFAYGKAKDEKAAAVWTLNIKPTDQTPEG</sequence>
<dbReference type="EMBL" id="AACJYH010000015">
    <property type="protein sequence ID" value="EAK8898934.1"/>
    <property type="molecule type" value="Genomic_DNA"/>
</dbReference>
<dbReference type="Proteomes" id="UP000285054">
    <property type="component" value="Unassembled WGS sequence"/>
</dbReference>
<name>A0A5L8EHJ7_LISMN</name>
<gene>
    <name evidence="4" type="ORF">D7104_14690</name>
    <name evidence="6" type="ORF">DYZ50_02887</name>
    <name evidence="5" type="ORF">F9653_15035</name>
    <name evidence="3" type="ORF">KV70_14695</name>
</gene>
<dbReference type="RefSeq" id="WP_031659497.1">
    <property type="nucleotide sequence ID" value="NZ_CP090052.1"/>
</dbReference>
<proteinExistence type="predicted"/>
<reference evidence="5" key="3">
    <citation type="submission" date="2019-10" db="EMBL/GenBank/DDBJ databases">
        <authorList>
            <consortium name="GenomeTrakr network: Whole genome sequencing for foodborne pathogen traceback"/>
        </authorList>
    </citation>
    <scope>NUCLEOTIDE SEQUENCE</scope>
    <source>
        <strain evidence="5">CDPHFDLB-FM19-02204-A</strain>
    </source>
</reference>
<dbReference type="Pfam" id="PF05065">
    <property type="entry name" value="Phage_capsid"/>
    <property type="match status" value="1"/>
</dbReference>
<dbReference type="EMBL" id="QXKO01000010">
    <property type="protein sequence ID" value="RJZ18909.1"/>
    <property type="molecule type" value="Genomic_DNA"/>
</dbReference>
<accession>A0A5L8EHJ7</accession>
<evidence type="ECO:0000313" key="4">
    <source>
        <dbReference type="EMBL" id="EAK8898934.1"/>
    </source>
</evidence>
<evidence type="ECO:0000313" key="8">
    <source>
        <dbReference type="Proteomes" id="UP000350032"/>
    </source>
</evidence>
<dbReference type="Proteomes" id="UP000354255">
    <property type="component" value="Unassembled WGS sequence"/>
</dbReference>
<evidence type="ECO:0000313" key="9">
    <source>
        <dbReference type="Proteomes" id="UP000354255"/>
    </source>
</evidence>
<dbReference type="NCBIfam" id="TIGR01554">
    <property type="entry name" value="major_cap_HK97"/>
    <property type="match status" value="1"/>
</dbReference>
<reference evidence="4 8" key="2">
    <citation type="submission" date="2018-10" db="EMBL/GenBank/DDBJ databases">
        <authorList>
            <consortium name="PulseNet: The National Subtyping Network for Foodborne Disease Surveillance"/>
            <person name="Tarr C.L."/>
            <person name="Trees E."/>
            <person name="Katz L.S."/>
            <person name="Carleton-Romer H.A."/>
            <person name="Stroika S."/>
            <person name="Kucerova Z."/>
            <person name="Roache K.F."/>
            <person name="Sabol A.L."/>
            <person name="Besser J."/>
            <person name="Gerner-Smidt P."/>
        </authorList>
    </citation>
    <scope>NUCLEOTIDE SEQUENCE [LARGE SCALE GENOMIC DNA]</scope>
    <source>
        <strain evidence="3 9">PNUSAL000910</strain>
        <strain evidence="4 8">PNUSAL004402</strain>
    </source>
</reference>
<dbReference type="Proteomes" id="UP000350032">
    <property type="component" value="Unassembled WGS sequence"/>
</dbReference>
<comment type="caution">
    <text evidence="5">The sequence shown here is derived from an EMBL/GenBank/DDBJ whole genome shotgun (WGS) entry which is preliminary data.</text>
</comment>
<dbReference type="InterPro" id="IPR024455">
    <property type="entry name" value="Phage_capsid"/>
</dbReference>
<dbReference type="SUPFAM" id="SSF56563">
    <property type="entry name" value="Major capsid protein gp5"/>
    <property type="match status" value="1"/>
</dbReference>